<dbReference type="RefSeq" id="WP_258386880.1">
    <property type="nucleotide sequence ID" value="NZ_CP091430.1"/>
</dbReference>
<proteinExistence type="predicted"/>
<dbReference type="Proteomes" id="UP001057877">
    <property type="component" value="Chromosome"/>
</dbReference>
<dbReference type="PROSITE" id="PS51272">
    <property type="entry name" value="SLH"/>
    <property type="match status" value="2"/>
</dbReference>
<dbReference type="SUPFAM" id="SSF54001">
    <property type="entry name" value="Cysteine proteinases"/>
    <property type="match status" value="1"/>
</dbReference>
<sequence>MRGMKGSLCLTISIAIIVIFAFPGSTYAANEPPSYWAVKDIQEAKESRIAPGWVEGHYRGAITRAQFSEMIVLLYEAVTGRELPDPGSNPFRDTRNYYVGQAYELGVIKGTSRNTFSPSAPISREQLAVMVYNMLIKAGFRDKLQTSGIPTFADSKKIAAWSEDAVGILAASGLMQGSEYKNNVWFMPKQTTSIEQAIVLVNRINKQYGTFFVKNEYDLLEAVETGVSFVILDEQTKQIYAKAQSVLTDIIKPGMSDYEKELAIHDYLVLHVAYDYDNYSMGKVPDASYSAYGTLIDGIAVCQGYANTAKLLLNMAGIEAHIVTGKVKGELHTWNKVRIGGEYYNLDVTWDDPVPDVPGQVSYGYFNVTDKQLRIDHSWQDELPLATADKYNYYVFNGLTVGSLAEFEDRIAKAIEMRADSVTVKRMYTDGDGVEGLSAIVFRYPLVNCYSYSLGSDGVITITFQYL</sequence>
<dbReference type="PANTHER" id="PTHR46333:SF2">
    <property type="entry name" value="CYTOKINESIS PROTEIN 3"/>
    <property type="match status" value="1"/>
</dbReference>
<reference evidence="2" key="1">
    <citation type="submission" date="2022-01" db="EMBL/GenBank/DDBJ databases">
        <title>Paenibacillus spongiae sp. nov., isolated from marine sponge.</title>
        <authorList>
            <person name="Li Z."/>
            <person name="Zhang M."/>
        </authorList>
    </citation>
    <scope>NUCLEOTIDE SEQUENCE</scope>
    <source>
        <strain evidence="2">PHS-Z3</strain>
    </source>
</reference>
<protein>
    <submittedName>
        <fullName evidence="2">S-layer homology domain-containing protein</fullName>
    </submittedName>
</protein>
<dbReference type="InterPro" id="IPR052557">
    <property type="entry name" value="CAP/Cytokinesis_protein"/>
</dbReference>
<dbReference type="Gene3D" id="3.10.620.30">
    <property type="match status" value="1"/>
</dbReference>
<dbReference type="Pfam" id="PF00395">
    <property type="entry name" value="SLH"/>
    <property type="match status" value="2"/>
</dbReference>
<keyword evidence="3" id="KW-1185">Reference proteome</keyword>
<dbReference type="PANTHER" id="PTHR46333">
    <property type="entry name" value="CYTOKINESIS PROTEIN 3"/>
    <property type="match status" value="1"/>
</dbReference>
<evidence type="ECO:0000313" key="2">
    <source>
        <dbReference type="EMBL" id="UVI30817.1"/>
    </source>
</evidence>
<dbReference type="SMART" id="SM00460">
    <property type="entry name" value="TGc"/>
    <property type="match status" value="1"/>
</dbReference>
<feature type="domain" description="SLH" evidence="1">
    <location>
        <begin position="149"/>
        <end position="215"/>
    </location>
</feature>
<dbReference type="InterPro" id="IPR001119">
    <property type="entry name" value="SLH_dom"/>
</dbReference>
<accession>A0ABY5SA55</accession>
<dbReference type="InterPro" id="IPR038765">
    <property type="entry name" value="Papain-like_cys_pep_sf"/>
</dbReference>
<dbReference type="Pfam" id="PF01841">
    <property type="entry name" value="Transglut_core"/>
    <property type="match status" value="1"/>
</dbReference>
<evidence type="ECO:0000313" key="3">
    <source>
        <dbReference type="Proteomes" id="UP001057877"/>
    </source>
</evidence>
<evidence type="ECO:0000259" key="1">
    <source>
        <dbReference type="PROSITE" id="PS51272"/>
    </source>
</evidence>
<feature type="domain" description="SLH" evidence="1">
    <location>
        <begin position="82"/>
        <end position="145"/>
    </location>
</feature>
<dbReference type="InterPro" id="IPR002931">
    <property type="entry name" value="Transglutaminase-like"/>
</dbReference>
<organism evidence="2 3">
    <name type="scientific">Paenibacillus spongiae</name>
    <dbReference type="NCBI Taxonomy" id="2909671"/>
    <lineage>
        <taxon>Bacteria</taxon>
        <taxon>Bacillati</taxon>
        <taxon>Bacillota</taxon>
        <taxon>Bacilli</taxon>
        <taxon>Bacillales</taxon>
        <taxon>Paenibacillaceae</taxon>
        <taxon>Paenibacillus</taxon>
    </lineage>
</organism>
<dbReference type="EMBL" id="CP091430">
    <property type="protein sequence ID" value="UVI30817.1"/>
    <property type="molecule type" value="Genomic_DNA"/>
</dbReference>
<name>A0ABY5SA55_9BACL</name>
<gene>
    <name evidence="2" type="ORF">L1F29_02760</name>
</gene>